<sequence length="805" mass="92018">MAHGEPTSNEILNFIQNTQNPRLLFSREGNLDDIEMSRSSAKPECIQNVQRTRQRNFCSAVKIPPEVEKTLFTKQSCISPKIDTQYESRGYAASSQKYQECDLKRTGSRNNGKVTGTKEYNRYSSHNYHYSNNGRKFNRTRNRNLVHCLPTFEKTKIPSKSFCSLMPSLFFEKTQQESCQEGRGKIHPLSVSTDIFQASANAKNSVRANSVSGLLSKKIGMKNIDEEFNKFNKVDKNNLHPKVIETSSKISSISHDMTWSQAKSNSHNFKRPTNNICVPTRGTKVHQKHKWNHSARNESEPCFQVTDTRNSKKGTKLIEDLDDEESFKFIISESTSKCDIKPSESIRVDSEKFKKLTFNSYVINRNQFYPNLKNDDSTHNSTTRRIEIDDDAFVFQKWEETDFPIHSRSKSGITDSDEMSLDWSSSLDNSWEIMKPHSPKHEEFQRESHPRTKQSQHGGNDGERKNYHKNSDTIQNSTKSNFDEYSPEFFSKYFKKLRNKNHQESASVTKDDKDTPSAPVNAFSKSGFLNKTVHQNSVDQNELHNASQLLVSEEMNTPSSSDSSHVSGLNEAQAEMRKMLTTLKDISSCMEQISLDETETCKRDAAKKEGSDGFLLERSLVQEERKDFPVGPAKLSDSCNFDGDEESTIYFQYCDDGTYNTISQIIDIPDENEQFGVQNISTKPKPQAAYLVPYKKIDFDDFDIDFMTSSDDKETKSSVIIEELNDEIENIEETGQMPKTIKGSSYPVEDDYSYGYEDVDPDEKYDIVGWEDTPLCGQIAYHFGLQDLYHKVRSSSAGNHGLKIR</sequence>
<dbReference type="EMBL" id="CM056742">
    <property type="protein sequence ID" value="KAJ8675400.1"/>
    <property type="molecule type" value="Genomic_DNA"/>
</dbReference>
<accession>A0ACC2NVT4</accession>
<organism evidence="1 2">
    <name type="scientific">Eretmocerus hayati</name>
    <dbReference type="NCBI Taxonomy" id="131215"/>
    <lineage>
        <taxon>Eukaryota</taxon>
        <taxon>Metazoa</taxon>
        <taxon>Ecdysozoa</taxon>
        <taxon>Arthropoda</taxon>
        <taxon>Hexapoda</taxon>
        <taxon>Insecta</taxon>
        <taxon>Pterygota</taxon>
        <taxon>Neoptera</taxon>
        <taxon>Endopterygota</taxon>
        <taxon>Hymenoptera</taxon>
        <taxon>Apocrita</taxon>
        <taxon>Proctotrupomorpha</taxon>
        <taxon>Chalcidoidea</taxon>
        <taxon>Aphelinidae</taxon>
        <taxon>Aphelininae</taxon>
        <taxon>Eretmocerus</taxon>
    </lineage>
</organism>
<gene>
    <name evidence="1" type="ORF">QAD02_011186</name>
</gene>
<name>A0ACC2NVT4_9HYME</name>
<protein>
    <submittedName>
        <fullName evidence="1">Uncharacterized protein</fullName>
    </submittedName>
</protein>
<keyword evidence="2" id="KW-1185">Reference proteome</keyword>
<evidence type="ECO:0000313" key="2">
    <source>
        <dbReference type="Proteomes" id="UP001239111"/>
    </source>
</evidence>
<comment type="caution">
    <text evidence="1">The sequence shown here is derived from an EMBL/GenBank/DDBJ whole genome shotgun (WGS) entry which is preliminary data.</text>
</comment>
<proteinExistence type="predicted"/>
<evidence type="ECO:0000313" key="1">
    <source>
        <dbReference type="EMBL" id="KAJ8675400.1"/>
    </source>
</evidence>
<dbReference type="Proteomes" id="UP001239111">
    <property type="component" value="Chromosome 2"/>
</dbReference>
<reference evidence="1" key="1">
    <citation type="submission" date="2023-04" db="EMBL/GenBank/DDBJ databases">
        <title>A chromosome-level genome assembly of the parasitoid wasp Eretmocerus hayati.</title>
        <authorList>
            <person name="Zhong Y."/>
            <person name="Liu S."/>
            <person name="Liu Y."/>
        </authorList>
    </citation>
    <scope>NUCLEOTIDE SEQUENCE</scope>
    <source>
        <strain evidence="1">ZJU_SS_LIU_2023</strain>
    </source>
</reference>